<accession>A0A429ZR21</accession>
<dbReference type="InterPro" id="IPR046776">
    <property type="entry name" value="Pectate_lyase_5"/>
</dbReference>
<dbReference type="Pfam" id="PF20585">
    <property type="entry name" value="Pectate_lyase_5"/>
    <property type="match status" value="1"/>
</dbReference>
<feature type="region of interest" description="Disordered" evidence="1">
    <location>
        <begin position="27"/>
        <end position="70"/>
    </location>
</feature>
<evidence type="ECO:0000313" key="3">
    <source>
        <dbReference type="Proteomes" id="UP000288490"/>
    </source>
</evidence>
<feature type="compositionally biased region" description="Polar residues" evidence="1">
    <location>
        <begin position="44"/>
        <end position="67"/>
    </location>
</feature>
<comment type="caution">
    <text evidence="2">The sequence shown here is derived from an EMBL/GenBank/DDBJ whole genome shotgun (WGS) entry which is preliminary data.</text>
</comment>
<organism evidence="2 3">
    <name type="scientific">Vagococcus bubulae</name>
    <dbReference type="NCBI Taxonomy" id="1977868"/>
    <lineage>
        <taxon>Bacteria</taxon>
        <taxon>Bacillati</taxon>
        <taxon>Bacillota</taxon>
        <taxon>Bacilli</taxon>
        <taxon>Lactobacillales</taxon>
        <taxon>Enterococcaceae</taxon>
        <taxon>Vagococcus</taxon>
    </lineage>
</organism>
<sequence>MRKKYPGYFFVLILSIVMSMSIGWQSEAKESKPSSEAKTEMSTKDSTQNSEKSVNTKVSSRSTSLKDVSTKPKKEWGDLQNLKEFSLNDDGVGIVAYNFGKSMEDIQELNGDEDAAKEMILYETGAVAYGLSDSKVVDVSEHIEVGDLGDLLSVASNDLAEHHIKLTVPSEYSGTGKELSTEIIIYTGKVAKVSTWDELDKAMKDKDVVVVDILKSLQSNILNFVSSRDNIKGSRIFLNDIQDRKKNIAILGNGHSIDFKKRVYQWYDHNENHKIIVDNLDMYGTDYYGPFSIRNTTGLGSTIIYRNINYTGSQITASYQAIMRFEGKNNIKSCNSYTSFDGTKNTSMNQNESGLEAHTLEFAESSDTSIEVENGDGVILGAKYSDADPVKSIQPRMTVERNANVMIETLGNSGESKNGNIYSVINLQRNGKVELQEGATVTTKTAENTIRIPVRMDFDDSLRRGNGWVTSINLGKNSRFIANSNGPIPSNRASIYLNNYSEINISEDAHFDVNANSMTTGAPVVSMGANSKINVDKDAHLNVHKDGGRGQILKLDKDSEFNVFDEGQAIFTSENETRSTDPMIYGGTGSNFIIGRKGHFSSKMKNGEGKRDMLQFDRNANFQFKDAKRVELDISGNPNANLINMASPGTFIADVQKVYAWSKNDASKVATLSEITEVSDEEDDEVKSATFKWNPMYGMVINYNRSRTIDVQANSISRKTREDFKENYRTENFSKILYTFIPDVSVGLDEISDNRKIERGQKLTGVANNGAYIAFYKVLDEDKPETDILLTTPTVASPVEDDETKFHTTADNKGTYEFILPKDVVLKAGDKIKAHAFLNGKTDEKIVTVQDNTPPVGEGVTFYESLNSTTPLPEKFVTNIKDTNPNNKSFTYKFNKDTPQEVVDGYMSDVGEHVVKVDVSDEAGNTTTIDAKLIVIKTNTNLISKDLMISYKDLRTMSEDDIKQYILKNGKLEAYKLSDGQKEDVTPFISVKDLNGLTDLANIKSTPYNVSLVVPAKDAGTTEDILGEINVTVTDIDSVMTVQFVNEVDKVVDDYTTTIKAKVGDVIDLTKNETLIKQIAQLNRDGYLIDQDKRPEKESSFSVTDTEVVVTYKVYGTIQFQSVPTELDFGSVKYIARPNRVEKPTYDNNLVVRDTRSGQATGFRVTASITTPLQTKDGKQLQDVLRYVLSGKETILSEAEEPIYQIDTGKKGLHDISKNWSDKKESDGIKLQLGSSGDIHTGQYTGEITWKIMEGQP</sequence>
<keyword evidence="3" id="KW-1185">Reference proteome</keyword>
<dbReference type="EMBL" id="NGJT01000001">
    <property type="protein sequence ID" value="RST96153.1"/>
    <property type="molecule type" value="Genomic_DNA"/>
</dbReference>
<feature type="compositionally biased region" description="Basic and acidic residues" evidence="1">
    <location>
        <begin position="27"/>
        <end position="43"/>
    </location>
</feature>
<evidence type="ECO:0008006" key="4">
    <source>
        <dbReference type="Google" id="ProtNLM"/>
    </source>
</evidence>
<gene>
    <name evidence="2" type="ORF">CBF36_00005</name>
</gene>
<dbReference type="OrthoDB" id="2172320at2"/>
<proteinExistence type="predicted"/>
<evidence type="ECO:0000313" key="2">
    <source>
        <dbReference type="EMBL" id="RST96153.1"/>
    </source>
</evidence>
<dbReference type="RefSeq" id="WP_125955493.1">
    <property type="nucleotide sequence ID" value="NZ_JAQEJV010000001.1"/>
</dbReference>
<evidence type="ECO:0000256" key="1">
    <source>
        <dbReference type="SAM" id="MobiDB-lite"/>
    </source>
</evidence>
<name>A0A429ZR21_9ENTE</name>
<protein>
    <recommendedName>
        <fullName evidence="4">WxL domain-containing protein</fullName>
    </recommendedName>
</protein>
<reference evidence="2 3" key="1">
    <citation type="submission" date="2017-05" db="EMBL/GenBank/DDBJ databases">
        <title>Vagococcus spp. assemblies.</title>
        <authorList>
            <person name="Gulvik C.A."/>
        </authorList>
    </citation>
    <scope>NUCLEOTIDE SEQUENCE [LARGE SCALE GENOMIC DNA]</scope>
    <source>
        <strain evidence="2 3">SS1994</strain>
    </source>
</reference>
<dbReference type="AlphaFoldDB" id="A0A429ZR21"/>
<dbReference type="Proteomes" id="UP000288490">
    <property type="component" value="Unassembled WGS sequence"/>
</dbReference>